<dbReference type="EMBL" id="ANMG01000010">
    <property type="protein sequence ID" value="EMD28615.1"/>
    <property type="molecule type" value="Genomic_DNA"/>
</dbReference>
<evidence type="ECO:0000313" key="7">
    <source>
        <dbReference type="Proteomes" id="UP000014137"/>
    </source>
</evidence>
<accession>M2Q9G5</accession>
<keyword evidence="3" id="KW-0464">Manganese</keyword>
<dbReference type="GO" id="GO:0008652">
    <property type="term" value="P:amino acid biosynthetic process"/>
    <property type="evidence" value="ECO:0007669"/>
    <property type="project" value="UniProtKB-KW"/>
</dbReference>
<proteinExistence type="inferred from homology"/>
<dbReference type="InterPro" id="IPR013785">
    <property type="entry name" value="Aldolase_TIM"/>
</dbReference>
<dbReference type="Proteomes" id="UP000014137">
    <property type="component" value="Unassembled WGS sequence"/>
</dbReference>
<evidence type="ECO:0000313" key="6">
    <source>
        <dbReference type="EMBL" id="OOC08052.1"/>
    </source>
</evidence>
<feature type="binding site" evidence="3">
    <location>
        <position position="64"/>
    </location>
    <ligand>
        <name>Mn(2+)</name>
        <dbReference type="ChEBI" id="CHEBI:29035"/>
    </ligand>
</feature>
<comment type="similarity">
    <text evidence="1 4">Belongs to the class-II DAHP synthase family.</text>
</comment>
<reference evidence="6 8" key="2">
    <citation type="submission" date="2017-02" db="EMBL/GenBank/DDBJ databases">
        <title>Amycolatopsis azurea DSM 43854 draft genome.</title>
        <authorList>
            <person name="Mayilraj S."/>
        </authorList>
    </citation>
    <scope>NUCLEOTIDE SEQUENCE [LARGE SCALE GENOMIC DNA]</scope>
    <source>
        <strain evidence="6 8">DSM 43854</strain>
    </source>
</reference>
<sequence>MTAVSDLVGAAHQPTWPEPEVLRDTIELLRRLPPLVEAQQCARLAGELAAVTRGERVVLQAGDCAELFSESGPEAIRAKTAQLAGLGESLSRTGRAPILIGRMAGQYAKPRSHRAEIGADDAEVPVYLGDAVNDLAPTAAGRRPDPRRLLLAYAHAARALQTLAAGPAVYTSHEALLLEYEHALRRTDPVRDEVFASSAHMVWIGERTRAPGGPHIGFADGITNPVGVKIGPEADPAEILAVVERLAWNRPPGRVSLIVRMGADRIGERLPPIVRALGEHAANVVWLSDPMHGNTVRSAQGLKTRVLRRLTDEVEQFCAVLHRHGRHPGGLHLEITPDEVSECVDESADLSTGPDHARYRSACDPRLNPGQAGALVERFTDVLTTI</sequence>
<evidence type="ECO:0000256" key="1">
    <source>
        <dbReference type="ARBA" id="ARBA00008911"/>
    </source>
</evidence>
<comment type="pathway">
    <text evidence="4">Metabolic intermediate biosynthesis; chorismate biosynthesis; chorismate from D-erythrose 4-phosphate and phosphoenolpyruvate: step 1/7.</text>
</comment>
<dbReference type="Gene3D" id="3.20.20.70">
    <property type="entry name" value="Aldolase class I"/>
    <property type="match status" value="1"/>
</dbReference>
<dbReference type="SUPFAM" id="SSF51569">
    <property type="entry name" value="Aldolase"/>
    <property type="match status" value="1"/>
</dbReference>
<dbReference type="PANTHER" id="PTHR21337">
    <property type="entry name" value="PHOSPHO-2-DEHYDRO-3-DEOXYHEPTONATE ALDOLASE 1, 2"/>
    <property type="match status" value="1"/>
</dbReference>
<organism evidence="5 7">
    <name type="scientific">Amycolatopsis azurea DSM 43854</name>
    <dbReference type="NCBI Taxonomy" id="1238180"/>
    <lineage>
        <taxon>Bacteria</taxon>
        <taxon>Bacillati</taxon>
        <taxon>Actinomycetota</taxon>
        <taxon>Actinomycetes</taxon>
        <taxon>Pseudonocardiales</taxon>
        <taxon>Pseudonocardiaceae</taxon>
        <taxon>Amycolatopsis</taxon>
    </lineage>
</organism>
<feature type="binding site" evidence="3">
    <location>
        <position position="334"/>
    </location>
    <ligand>
        <name>Mn(2+)</name>
        <dbReference type="ChEBI" id="CHEBI:29035"/>
    </ligand>
</feature>
<evidence type="ECO:0000313" key="8">
    <source>
        <dbReference type="Proteomes" id="UP000188551"/>
    </source>
</evidence>
<keyword evidence="4" id="KW-0057">Aromatic amino acid biosynthesis</keyword>
<comment type="caution">
    <text evidence="5">The sequence shown here is derived from an EMBL/GenBank/DDBJ whole genome shotgun (WGS) entry which is preliminary data.</text>
</comment>
<dbReference type="UniPathway" id="UPA00053">
    <property type="reaction ID" value="UER00084"/>
</dbReference>
<feature type="binding site" evidence="3">
    <location>
        <position position="364"/>
    </location>
    <ligand>
        <name>Mn(2+)</name>
        <dbReference type="ChEBI" id="CHEBI:29035"/>
    </ligand>
</feature>
<evidence type="ECO:0000256" key="3">
    <source>
        <dbReference type="PIRSR" id="PIRSR602480-1"/>
    </source>
</evidence>
<evidence type="ECO:0000256" key="2">
    <source>
        <dbReference type="ARBA" id="ARBA00022679"/>
    </source>
</evidence>
<dbReference type="GO" id="GO:0009073">
    <property type="term" value="P:aromatic amino acid family biosynthetic process"/>
    <property type="evidence" value="ECO:0007669"/>
    <property type="project" value="UniProtKB-KW"/>
</dbReference>
<keyword evidence="2 4" id="KW-0808">Transferase</keyword>
<name>M2Q9G5_9PSEU</name>
<dbReference type="EMBL" id="MUXN01000002">
    <property type="protein sequence ID" value="OOC08052.1"/>
    <property type="molecule type" value="Genomic_DNA"/>
</dbReference>
<dbReference type="GO" id="GO:0009423">
    <property type="term" value="P:chorismate biosynthetic process"/>
    <property type="evidence" value="ECO:0007669"/>
    <property type="project" value="UniProtKB-UniPathway"/>
</dbReference>
<dbReference type="PATRIC" id="fig|1238180.3.peg.1597"/>
<feature type="binding site" evidence="3">
    <location>
        <position position="229"/>
    </location>
    <ligand>
        <name>phosphoenolpyruvate</name>
        <dbReference type="ChEBI" id="CHEBI:58702"/>
    </ligand>
</feature>
<dbReference type="EC" id="2.5.1.54" evidence="4"/>
<feature type="binding site" evidence="3">
    <location>
        <position position="260"/>
    </location>
    <ligand>
        <name>phosphoenolpyruvate</name>
        <dbReference type="ChEBI" id="CHEBI:58702"/>
    </ligand>
</feature>
<dbReference type="AlphaFoldDB" id="M2Q9G5"/>
<keyword evidence="8" id="KW-1185">Reference proteome</keyword>
<reference evidence="5 7" key="1">
    <citation type="submission" date="2012-10" db="EMBL/GenBank/DDBJ databases">
        <title>Genome assembly of Amycolatopsis azurea DSM 43854.</title>
        <authorList>
            <person name="Khatri I."/>
            <person name="Kaur I."/>
            <person name="Subramanian S."/>
            <person name="Mayilraj S."/>
        </authorList>
    </citation>
    <scope>NUCLEOTIDE SEQUENCE [LARGE SCALE GENOMIC DNA]</scope>
    <source>
        <strain evidence="5 7">DSM 43854</strain>
    </source>
</reference>
<evidence type="ECO:0000313" key="5">
    <source>
        <dbReference type="EMBL" id="EMD28615.1"/>
    </source>
</evidence>
<feature type="binding site" evidence="3">
    <location>
        <begin position="206"/>
        <end position="207"/>
    </location>
    <ligand>
        <name>phosphoenolpyruvate</name>
        <dbReference type="ChEBI" id="CHEBI:58702"/>
    </ligand>
</feature>
<keyword evidence="3" id="KW-0170">Cobalt</keyword>
<comment type="cofactor">
    <cofactor evidence="3">
        <name>Mn(2+)</name>
        <dbReference type="ChEBI" id="CHEBI:29035"/>
    </cofactor>
    <cofactor evidence="3">
        <name>Co(2+)</name>
        <dbReference type="ChEBI" id="CHEBI:48828"/>
    </cofactor>
    <cofactor evidence="3">
        <name>Cd(2+)</name>
        <dbReference type="ChEBI" id="CHEBI:48775"/>
    </cofactor>
    <text evidence="3">Binds 1 divalent cation per subunit. The enzyme is active with manganese, cobalt or cadmium ions.</text>
</comment>
<keyword evidence="4" id="KW-0028">Amino-acid biosynthesis</keyword>
<evidence type="ECO:0000256" key="4">
    <source>
        <dbReference type="RuleBase" id="RU363071"/>
    </source>
</evidence>
<dbReference type="Proteomes" id="UP000188551">
    <property type="component" value="Unassembled WGS sequence"/>
</dbReference>
<dbReference type="Pfam" id="PF01474">
    <property type="entry name" value="DAHP_synth_2"/>
    <property type="match status" value="2"/>
</dbReference>
<feature type="binding site" evidence="3">
    <location>
        <position position="292"/>
    </location>
    <ligand>
        <name>Mn(2+)</name>
        <dbReference type="ChEBI" id="CHEBI:29035"/>
    </ligand>
</feature>
<dbReference type="PANTHER" id="PTHR21337:SF0">
    <property type="entry name" value="PHOSPHO-2-DEHYDRO-3-DEOXYHEPTONATE ALDOLASE"/>
    <property type="match status" value="1"/>
</dbReference>
<comment type="catalytic activity">
    <reaction evidence="4">
        <text>D-erythrose 4-phosphate + phosphoenolpyruvate + H2O = 7-phospho-2-dehydro-3-deoxy-D-arabino-heptonate + phosphate</text>
        <dbReference type="Rhea" id="RHEA:14717"/>
        <dbReference type="ChEBI" id="CHEBI:15377"/>
        <dbReference type="ChEBI" id="CHEBI:16897"/>
        <dbReference type="ChEBI" id="CHEBI:43474"/>
        <dbReference type="ChEBI" id="CHEBI:58394"/>
        <dbReference type="ChEBI" id="CHEBI:58702"/>
        <dbReference type="EC" id="2.5.1.54"/>
    </reaction>
</comment>
<feature type="binding site" evidence="3">
    <location>
        <position position="102"/>
    </location>
    <ligand>
        <name>phosphoenolpyruvate</name>
        <dbReference type="ChEBI" id="CHEBI:58702"/>
    </ligand>
</feature>
<keyword evidence="3" id="KW-0104">Cadmium</keyword>
<dbReference type="RefSeq" id="WP_005152946.1">
    <property type="nucleotide sequence ID" value="NZ_ANMG01000010.1"/>
</dbReference>
<dbReference type="InterPro" id="IPR002480">
    <property type="entry name" value="DAHP_synth_2"/>
</dbReference>
<gene>
    <name evidence="6" type="ORF">B0293_03985</name>
    <name evidence="5" type="ORF">C791_0239</name>
</gene>
<dbReference type="GO" id="GO:0003849">
    <property type="term" value="F:3-deoxy-7-phosphoheptulonate synthase activity"/>
    <property type="evidence" value="ECO:0007669"/>
    <property type="project" value="UniProtKB-EC"/>
</dbReference>
<protein>
    <recommendedName>
        <fullName evidence="4">Phospho-2-dehydro-3-deoxyheptonate aldolase</fullName>
        <ecNumber evidence="4">2.5.1.54</ecNumber>
    </recommendedName>
</protein>